<keyword evidence="2" id="KW-1185">Reference proteome</keyword>
<evidence type="ECO:0000313" key="2">
    <source>
        <dbReference type="Proteomes" id="UP001635816"/>
    </source>
</evidence>
<evidence type="ECO:0000313" key="1">
    <source>
        <dbReference type="EMBL" id="MFN6543896.1"/>
    </source>
</evidence>
<comment type="caution">
    <text evidence="1">The sequence shown here is derived from an EMBL/GenBank/DDBJ whole genome shotgun (WGS) entry which is preliminary data.</text>
</comment>
<dbReference type="Proteomes" id="UP001635816">
    <property type="component" value="Unassembled WGS sequence"/>
</dbReference>
<name>A0ABW9LB82_9MYCO</name>
<organism evidence="1 2">
    <name type="scientific">Mycolicibacterium nivoides</name>
    <dbReference type="NCBI Taxonomy" id="2487344"/>
    <lineage>
        <taxon>Bacteria</taxon>
        <taxon>Bacillati</taxon>
        <taxon>Actinomycetota</taxon>
        <taxon>Actinomycetes</taxon>
        <taxon>Mycobacteriales</taxon>
        <taxon>Mycobacteriaceae</taxon>
        <taxon>Mycolicibacterium</taxon>
    </lineage>
</organism>
<protein>
    <submittedName>
        <fullName evidence="1">Uncharacterized protein</fullName>
    </submittedName>
</protein>
<sequence length="195" mass="22091">MTPRPALTEEQRWLLRAMGGWAIRDCLLGPDGVAHLMQSQWGGSGRRLPGGPEWLAYGFDCGRGKIVTGRFGGGADRDPVVTITTAQLNRYARSLPRAVTDELREVRRAWNAEYIYGRRDWCHCGHEDECQDGRHHPTDDEIDNHYRELRRIKEWEGRALDRALGFVEVDETPVFVEVDESTELVGQLALFAVAS</sequence>
<gene>
    <name evidence="1" type="ORF">ACK4CT_11965</name>
</gene>
<dbReference type="RefSeq" id="WP_409543289.1">
    <property type="nucleotide sequence ID" value="NZ_JBKBDD010000003.1"/>
</dbReference>
<proteinExistence type="predicted"/>
<reference evidence="1 2" key="1">
    <citation type="submission" date="2024-12" db="EMBL/GenBank/DDBJ databases">
        <title>The coexistence of Mycolicibacterium septicum and Mycolicibacterium nivoides in clinical samples.</title>
        <authorList>
            <person name="Wang C."/>
            <person name="Feng Y."/>
            <person name="Zong Z."/>
        </authorList>
    </citation>
    <scope>NUCLEOTIDE SEQUENCE [LARGE SCALE GENOMIC DNA]</scope>
    <source>
        <strain evidence="1 2">120309</strain>
    </source>
</reference>
<dbReference type="EMBL" id="JBKBDD010000003">
    <property type="protein sequence ID" value="MFN6543896.1"/>
    <property type="molecule type" value="Genomic_DNA"/>
</dbReference>
<accession>A0ABW9LB82</accession>